<keyword evidence="2" id="KW-1185">Reference proteome</keyword>
<dbReference type="Proteomes" id="UP000789831">
    <property type="component" value="Unassembled WGS sequence"/>
</dbReference>
<evidence type="ECO:0000313" key="1">
    <source>
        <dbReference type="EMBL" id="CAG8449382.1"/>
    </source>
</evidence>
<dbReference type="AlphaFoldDB" id="A0A9N8VFZ4"/>
<dbReference type="EMBL" id="CAJVPL010000116">
    <property type="protein sequence ID" value="CAG8449382.1"/>
    <property type="molecule type" value="Genomic_DNA"/>
</dbReference>
<organism evidence="1 2">
    <name type="scientific">Ambispora gerdemannii</name>
    <dbReference type="NCBI Taxonomy" id="144530"/>
    <lineage>
        <taxon>Eukaryota</taxon>
        <taxon>Fungi</taxon>
        <taxon>Fungi incertae sedis</taxon>
        <taxon>Mucoromycota</taxon>
        <taxon>Glomeromycotina</taxon>
        <taxon>Glomeromycetes</taxon>
        <taxon>Archaeosporales</taxon>
        <taxon>Ambisporaceae</taxon>
        <taxon>Ambispora</taxon>
    </lineage>
</organism>
<name>A0A9N8VFZ4_9GLOM</name>
<accession>A0A9N8VFZ4</accession>
<reference evidence="1" key="1">
    <citation type="submission" date="2021-06" db="EMBL/GenBank/DDBJ databases">
        <authorList>
            <person name="Kallberg Y."/>
            <person name="Tangrot J."/>
            <person name="Rosling A."/>
        </authorList>
    </citation>
    <scope>NUCLEOTIDE SEQUENCE</scope>
    <source>
        <strain evidence="1">MT106</strain>
    </source>
</reference>
<sequence length="518" mass="59662">MSHKQDVATQTLPNHTVERISTISLTSDSLKYPTTAAFSQQQSFYILKVTCIQQIQYNIQLPPKMQKLCESDIGKMEVIMSGGKFCVDISFLIDGKLFSLNSRKENIILKRMCRSEIWKKFGFSDISPIVEQKRQYNKRYWVFASENCCIPHASDRRPFGTLSQLTFAFNWVATDILFILSLRRKLESKKREFSAFEIMAIDIAFRSLMRNLLVERYPLIFSPAYQTKLEKITKYIPDISNSLTNIIQNSPNVEFQSKAAEYLEEIRNNLDLSLSTTDTQISIKDILGDALYTAAYNLKVPTVLFHESSNEDEVSNDNYELALKEHCHKTLDVKSTKLAKSQTSSSKQVQIMEIEASSNSFQYESDNEKFNDLFGNESSKEIIEDNYDNELIFDLFDDRHDDFIVENEEYHNFWSSRQFADKEHEINRTGSDDFEDIFSPVEEKSICSTTPSPLLSTNSTIINTCFGSSEQLTASTSGTLQRTASVLMDRTEYYHNQNVQQQPLPTAEDDFFESMFNE</sequence>
<comment type="caution">
    <text evidence="1">The sequence shown here is derived from an EMBL/GenBank/DDBJ whole genome shotgun (WGS) entry which is preliminary data.</text>
</comment>
<gene>
    <name evidence="1" type="ORF">AGERDE_LOCUS1631</name>
</gene>
<protein>
    <submittedName>
        <fullName evidence="1">3489_t:CDS:1</fullName>
    </submittedName>
</protein>
<evidence type="ECO:0000313" key="2">
    <source>
        <dbReference type="Proteomes" id="UP000789831"/>
    </source>
</evidence>
<dbReference type="OrthoDB" id="2287745at2759"/>
<proteinExistence type="predicted"/>